<feature type="region of interest" description="Disordered" evidence="14">
    <location>
        <begin position="44"/>
        <end position="65"/>
    </location>
</feature>
<keyword evidence="17" id="KW-0969">Cilium</keyword>
<evidence type="ECO:0000256" key="7">
    <source>
        <dbReference type="ARBA" id="ARBA00022795"/>
    </source>
</evidence>
<comment type="caution">
    <text evidence="17">The sequence shown here is derived from an EMBL/GenBank/DDBJ whole genome shotgun (WGS) entry which is preliminary data.</text>
</comment>
<dbReference type="GO" id="GO:0003924">
    <property type="term" value="F:GTPase activity"/>
    <property type="evidence" value="ECO:0007669"/>
    <property type="project" value="UniProtKB-UniRule"/>
</dbReference>
<comment type="similarity">
    <text evidence="2">Belongs to the GTP-binding SRP family.</text>
</comment>
<dbReference type="InterPro" id="IPR003593">
    <property type="entry name" value="AAA+_ATPase"/>
</dbReference>
<dbReference type="Gene3D" id="3.40.50.300">
    <property type="entry name" value="P-loop containing nucleotide triphosphate hydrolases"/>
    <property type="match status" value="1"/>
</dbReference>
<dbReference type="SUPFAM" id="SSF52540">
    <property type="entry name" value="P-loop containing nucleoside triphosphate hydrolases"/>
    <property type="match status" value="1"/>
</dbReference>
<keyword evidence="17" id="KW-0966">Cell projection</keyword>
<feature type="domain" description="AAA+ ATPase" evidence="15">
    <location>
        <begin position="284"/>
        <end position="426"/>
    </location>
</feature>
<evidence type="ECO:0000256" key="2">
    <source>
        <dbReference type="ARBA" id="ARBA00008531"/>
    </source>
</evidence>
<gene>
    <name evidence="17" type="primary">flhF</name>
    <name evidence="17" type="ORF">DI563_06995</name>
</gene>
<dbReference type="SMART" id="SM00962">
    <property type="entry name" value="SRP54"/>
    <property type="match status" value="1"/>
</dbReference>
<dbReference type="Pfam" id="PF00448">
    <property type="entry name" value="SRP54"/>
    <property type="match status" value="1"/>
</dbReference>
<evidence type="ECO:0000256" key="10">
    <source>
        <dbReference type="ARBA" id="ARBA00023136"/>
    </source>
</evidence>
<feature type="domain" description="SRP54-type proteins GTP-binding" evidence="16">
    <location>
        <begin position="285"/>
        <end position="472"/>
    </location>
</feature>
<protein>
    <recommendedName>
        <fullName evidence="3 13">Flagellar biosynthesis protein FlhF</fullName>
    </recommendedName>
</protein>
<keyword evidence="5" id="KW-1003">Cell membrane</keyword>
<organism evidence="17 18">
    <name type="scientific">Variovorax paradoxus</name>
    <dbReference type="NCBI Taxonomy" id="34073"/>
    <lineage>
        <taxon>Bacteria</taxon>
        <taxon>Pseudomonadati</taxon>
        <taxon>Pseudomonadota</taxon>
        <taxon>Betaproteobacteria</taxon>
        <taxon>Burkholderiales</taxon>
        <taxon>Comamonadaceae</taxon>
        <taxon>Variovorax</taxon>
    </lineage>
</organism>
<dbReference type="InterPro" id="IPR020006">
    <property type="entry name" value="FlhF"/>
</dbReference>
<evidence type="ECO:0000256" key="8">
    <source>
        <dbReference type="ARBA" id="ARBA00022927"/>
    </source>
</evidence>
<keyword evidence="7" id="KW-1005">Bacterial flagellum biogenesis</keyword>
<feature type="compositionally biased region" description="Low complexity" evidence="14">
    <location>
        <begin position="136"/>
        <end position="147"/>
    </location>
</feature>
<dbReference type="SMART" id="SM00382">
    <property type="entry name" value="AAA"/>
    <property type="match status" value="1"/>
</dbReference>
<evidence type="ECO:0000256" key="5">
    <source>
        <dbReference type="ARBA" id="ARBA00022475"/>
    </source>
</evidence>
<comment type="subcellular location">
    <subcellularLocation>
        <location evidence="1">Cell membrane</location>
        <topology evidence="1">Peripheral membrane protein</topology>
        <orientation evidence="1">Cytoplasmic side</orientation>
    </subcellularLocation>
</comment>
<dbReference type="InterPro" id="IPR000897">
    <property type="entry name" value="SRP54_GTPase_dom"/>
</dbReference>
<dbReference type="PANTHER" id="PTHR43134">
    <property type="entry name" value="SIGNAL RECOGNITION PARTICLE RECEPTOR SUBUNIT ALPHA"/>
    <property type="match status" value="1"/>
</dbReference>
<evidence type="ECO:0000256" key="12">
    <source>
        <dbReference type="ARBA" id="ARBA00025337"/>
    </source>
</evidence>
<evidence type="ECO:0000313" key="18">
    <source>
        <dbReference type="Proteomes" id="UP000249135"/>
    </source>
</evidence>
<evidence type="ECO:0000256" key="11">
    <source>
        <dbReference type="ARBA" id="ARBA00023225"/>
    </source>
</evidence>
<dbReference type="Gene3D" id="1.20.120.1380">
    <property type="entry name" value="Flagellar FlhF biosynthesis protein, N domain"/>
    <property type="match status" value="1"/>
</dbReference>
<evidence type="ECO:0000259" key="16">
    <source>
        <dbReference type="SMART" id="SM00962"/>
    </source>
</evidence>
<comment type="function">
    <text evidence="12">Necessary for flagellar biosynthesis. May be involved in translocation of the flagellum.</text>
</comment>
<dbReference type="GO" id="GO:0044781">
    <property type="term" value="P:bacterial-type flagellum organization"/>
    <property type="evidence" value="ECO:0007669"/>
    <property type="project" value="UniProtKB-UniRule"/>
</dbReference>
<keyword evidence="4" id="KW-0813">Transport</keyword>
<name>A0A2W5SNN8_VARPD</name>
<evidence type="ECO:0000256" key="13">
    <source>
        <dbReference type="NCBIfam" id="TIGR03499"/>
    </source>
</evidence>
<dbReference type="GO" id="GO:0005525">
    <property type="term" value="F:GTP binding"/>
    <property type="evidence" value="ECO:0007669"/>
    <property type="project" value="UniProtKB-UniRule"/>
</dbReference>
<keyword evidence="10" id="KW-0472">Membrane</keyword>
<evidence type="ECO:0000256" key="1">
    <source>
        <dbReference type="ARBA" id="ARBA00004413"/>
    </source>
</evidence>
<dbReference type="GO" id="GO:0006614">
    <property type="term" value="P:SRP-dependent cotranslational protein targeting to membrane"/>
    <property type="evidence" value="ECO:0007669"/>
    <property type="project" value="UniProtKB-UniRule"/>
</dbReference>
<dbReference type="EMBL" id="QFPP01000052">
    <property type="protein sequence ID" value="PZQ76440.1"/>
    <property type="molecule type" value="Genomic_DNA"/>
</dbReference>
<dbReference type="AlphaFoldDB" id="A0A2W5SNN8"/>
<dbReference type="Proteomes" id="UP000249135">
    <property type="component" value="Unassembled WGS sequence"/>
</dbReference>
<dbReference type="NCBIfam" id="TIGR03499">
    <property type="entry name" value="FlhF"/>
    <property type="match status" value="1"/>
</dbReference>
<dbReference type="GO" id="GO:0005047">
    <property type="term" value="F:signal recognition particle binding"/>
    <property type="evidence" value="ECO:0007669"/>
    <property type="project" value="TreeGrafter"/>
</dbReference>
<dbReference type="CDD" id="cd17873">
    <property type="entry name" value="FlhF"/>
    <property type="match status" value="1"/>
</dbReference>
<evidence type="ECO:0000256" key="6">
    <source>
        <dbReference type="ARBA" id="ARBA00022741"/>
    </source>
</evidence>
<dbReference type="GO" id="GO:0015031">
    <property type="term" value="P:protein transport"/>
    <property type="evidence" value="ECO:0007669"/>
    <property type="project" value="UniProtKB-KW"/>
</dbReference>
<keyword evidence="8" id="KW-0653">Protein transport</keyword>
<sequence>MNIQRFQASTAREALALARAVFGDNALILANRQLESGEVEVTATSEEALSELDAPRSKAAASPQSAPASLVAHVRAPAPPVTVAAPAAPTKESSVAADTEQLAMSTLSFQDYVRERMARRQEAQVELTSQPVVHRPASAASNAGAAPSPMPPASAPAPVRQAPADRRALVEQAGERLAPLSPAAATQVQPSMPDLEGVMAELQAMRSMMEERFTTLSWMSQARQEPVRSNLLLKLIRAGFSPALSRTLLERVTQEMSPAEAVRDVMGTIERMLRVDAGPGLEQVGGVYALVGATGVGKTTTIAKLATLCAREHGAQSVGLITLDTYRAGAHEQLRTYGRSINVVAHLAHDRAALLELLGLFSRKKLVLVDTTGVAPRDPRRVDQLGMLDIPQLQRVLVLNAGAHGDTQDDIAGAFSANLAVISKVDEAVKLAPVLDAAIRHQLVVTGVSCGQRVPDDWRAPDADLLVREALRSNGRTAFEPRSAADMDFFLSPSPQCTTAD</sequence>
<evidence type="ECO:0000256" key="3">
    <source>
        <dbReference type="ARBA" id="ARBA00014919"/>
    </source>
</evidence>
<keyword evidence="9" id="KW-0342">GTP-binding</keyword>
<dbReference type="GO" id="GO:0005886">
    <property type="term" value="C:plasma membrane"/>
    <property type="evidence" value="ECO:0007669"/>
    <property type="project" value="UniProtKB-SubCell"/>
</dbReference>
<evidence type="ECO:0000259" key="15">
    <source>
        <dbReference type="SMART" id="SM00382"/>
    </source>
</evidence>
<reference evidence="17 18" key="1">
    <citation type="submission" date="2017-08" db="EMBL/GenBank/DDBJ databases">
        <title>Infants hospitalized years apart are colonized by the same room-sourced microbial strains.</title>
        <authorList>
            <person name="Brooks B."/>
            <person name="Olm M.R."/>
            <person name="Firek B.A."/>
            <person name="Baker R."/>
            <person name="Thomas B.C."/>
            <person name="Morowitz M.J."/>
            <person name="Banfield J.F."/>
        </authorList>
    </citation>
    <scope>NUCLEOTIDE SEQUENCE [LARGE SCALE GENOMIC DNA]</scope>
    <source>
        <strain evidence="17">S2_005_003_R2_41</strain>
    </source>
</reference>
<evidence type="ECO:0000256" key="4">
    <source>
        <dbReference type="ARBA" id="ARBA00022448"/>
    </source>
</evidence>
<keyword evidence="17" id="KW-0282">Flagellum</keyword>
<dbReference type="FunFam" id="3.40.50.300:FF:000695">
    <property type="entry name" value="Flagellar biosynthesis regulator FlhF"/>
    <property type="match status" value="1"/>
</dbReference>
<dbReference type="PANTHER" id="PTHR43134:SF3">
    <property type="entry name" value="FLAGELLAR BIOSYNTHESIS PROTEIN FLHF"/>
    <property type="match status" value="1"/>
</dbReference>
<evidence type="ECO:0000256" key="14">
    <source>
        <dbReference type="SAM" id="MobiDB-lite"/>
    </source>
</evidence>
<dbReference type="InterPro" id="IPR047040">
    <property type="entry name" value="FlhF__GTPase_dom"/>
</dbReference>
<keyword evidence="6" id="KW-0547">Nucleotide-binding</keyword>
<feature type="region of interest" description="Disordered" evidence="14">
    <location>
        <begin position="125"/>
        <end position="165"/>
    </location>
</feature>
<evidence type="ECO:0000256" key="9">
    <source>
        <dbReference type="ARBA" id="ARBA00023134"/>
    </source>
</evidence>
<dbReference type="InterPro" id="IPR027417">
    <property type="entry name" value="P-loop_NTPase"/>
</dbReference>
<evidence type="ECO:0000313" key="17">
    <source>
        <dbReference type="EMBL" id="PZQ76440.1"/>
    </source>
</evidence>
<accession>A0A2W5SNN8</accession>
<keyword evidence="11" id="KW-1006">Bacterial flagellum protein export</keyword>
<proteinExistence type="inferred from homology"/>